<organism evidence="2 3">
    <name type="scientific">Priapulus caudatus</name>
    <name type="common">Priapulid worm</name>
    <dbReference type="NCBI Taxonomy" id="37621"/>
    <lineage>
        <taxon>Eukaryota</taxon>
        <taxon>Metazoa</taxon>
        <taxon>Ecdysozoa</taxon>
        <taxon>Scalidophora</taxon>
        <taxon>Priapulida</taxon>
        <taxon>Priapulimorpha</taxon>
        <taxon>Priapulimorphida</taxon>
        <taxon>Priapulidae</taxon>
        <taxon>Priapulus</taxon>
    </lineage>
</organism>
<evidence type="ECO:0000313" key="2">
    <source>
        <dbReference type="Proteomes" id="UP000695022"/>
    </source>
</evidence>
<evidence type="ECO:0000313" key="3">
    <source>
        <dbReference type="RefSeq" id="XP_014676435.1"/>
    </source>
</evidence>
<feature type="coiled-coil region" evidence="1">
    <location>
        <begin position="6"/>
        <end position="47"/>
    </location>
</feature>
<proteinExistence type="predicted"/>
<reference evidence="3" key="1">
    <citation type="submission" date="2025-08" db="UniProtKB">
        <authorList>
            <consortium name="RefSeq"/>
        </authorList>
    </citation>
    <scope>IDENTIFICATION</scope>
</reference>
<dbReference type="Proteomes" id="UP000695022">
    <property type="component" value="Unplaced"/>
</dbReference>
<sequence length="156" mass="18154">MKPSDLVHAREQLKMLNEALQKASQYKVKLEKQLSNNKTNAERLEEVLPGKASTDQQRELLQLIIKVNQLEVEKHDLRSLELLKEHELQGKDLQIVKLKTINQLADRIIQHQKQIIDDHQMPCPPVLQMLYKQYKVDRDGLLFNSDVAVETVKVRS</sequence>
<dbReference type="GeneID" id="106816362"/>
<keyword evidence="1" id="KW-0175">Coiled coil</keyword>
<dbReference type="RefSeq" id="XP_014676435.1">
    <property type="nucleotide sequence ID" value="XM_014820949.1"/>
</dbReference>
<keyword evidence="2" id="KW-1185">Reference proteome</keyword>
<gene>
    <name evidence="3" type="primary">LOC106816362</name>
</gene>
<name>A0ABM1EW64_PRICU</name>
<accession>A0ABM1EW64</accession>
<protein>
    <submittedName>
        <fullName evidence="3">Kinesin-like protein KIF19</fullName>
    </submittedName>
</protein>
<evidence type="ECO:0000256" key="1">
    <source>
        <dbReference type="SAM" id="Coils"/>
    </source>
</evidence>